<proteinExistence type="predicted"/>
<dbReference type="PANTHER" id="PTHR47738:SF3">
    <property type="entry name" value="PHOSPHOTRANSFERASE SYSTEM MANNITOL_FRUCTOSE-SPECIFIC IIA DOMAIN CONTAINING PROTEIN"/>
    <property type="match status" value="1"/>
</dbReference>
<accession>A0A2H6C237</accession>
<dbReference type="GO" id="GO:0016740">
    <property type="term" value="F:transferase activity"/>
    <property type="evidence" value="ECO:0007669"/>
    <property type="project" value="UniProtKB-KW"/>
</dbReference>
<dbReference type="EMBL" id="BDEC01000016">
    <property type="protein sequence ID" value="GBD67668.1"/>
    <property type="molecule type" value="Genomic_DNA"/>
</dbReference>
<dbReference type="Pfam" id="PF00359">
    <property type="entry name" value="PTS_EIIA_2"/>
    <property type="match status" value="1"/>
</dbReference>
<dbReference type="InterPro" id="IPR051541">
    <property type="entry name" value="PTS_SugarTrans_NitroReg"/>
</dbReference>
<name>A0A2H6C237_TETHA</name>
<reference evidence="1 2" key="1">
    <citation type="submission" date="2016-05" db="EMBL/GenBank/DDBJ databases">
        <title>Whole genome sequencing of Tetragenococcus halophilus subsp. halophilus NISL 7118.</title>
        <authorList>
            <person name="Shiwa Y."/>
            <person name="Nishimura I."/>
            <person name="Yoshikawa H."/>
            <person name="Koyama Y."/>
            <person name="Oguma T."/>
        </authorList>
    </citation>
    <scope>NUCLEOTIDE SEQUENCE [LARGE SCALE GENOMIC DNA]</scope>
    <source>
        <strain evidence="1 2">NISL 7118</strain>
    </source>
</reference>
<comment type="caution">
    <text evidence="1">The sequence shown here is derived from an EMBL/GenBank/DDBJ whole genome shotgun (WGS) entry which is preliminary data.</text>
</comment>
<dbReference type="AlphaFoldDB" id="A0A2H6C237"/>
<evidence type="ECO:0000313" key="2">
    <source>
        <dbReference type="Proteomes" id="UP000236214"/>
    </source>
</evidence>
<sequence length="167" mass="19267">MITFDNLFTKTRIYISNKKKKGDVFTEVYEDLLKQDCVTKDFLENLCEREQNYPTGIDLKPIDSGLPNIAIPHTESQFVKTSGIVPIKLNHPVDFYNMINPEEKIPVSFLFMILNQNGQEQTGLLASIMDFINSCDKNELDAFFQMEDPEQLFNFLKNNFRGVIAND</sequence>
<dbReference type="PANTHER" id="PTHR47738">
    <property type="entry name" value="PTS SYSTEM FRUCTOSE-LIKE EIIA COMPONENT-RELATED"/>
    <property type="match status" value="1"/>
</dbReference>
<organism evidence="1 2">
    <name type="scientific">Tetragenococcus halophilus subsp. halophilus</name>
    <dbReference type="NCBI Taxonomy" id="1513897"/>
    <lineage>
        <taxon>Bacteria</taxon>
        <taxon>Bacillati</taxon>
        <taxon>Bacillota</taxon>
        <taxon>Bacilli</taxon>
        <taxon>Lactobacillales</taxon>
        <taxon>Enterococcaceae</taxon>
        <taxon>Tetragenococcus</taxon>
    </lineage>
</organism>
<dbReference type="Gene3D" id="3.40.930.10">
    <property type="entry name" value="Mannitol-specific EII, Chain A"/>
    <property type="match status" value="1"/>
</dbReference>
<dbReference type="PROSITE" id="PS51094">
    <property type="entry name" value="PTS_EIIA_TYPE_2"/>
    <property type="match status" value="1"/>
</dbReference>
<dbReference type="InterPro" id="IPR002178">
    <property type="entry name" value="PTS_EIIA_type-2_dom"/>
</dbReference>
<dbReference type="Proteomes" id="UP000236214">
    <property type="component" value="Unassembled WGS sequence"/>
</dbReference>
<protein>
    <submittedName>
        <fullName evidence="1">Putative phosphotransferase system enzyme IIA component</fullName>
    </submittedName>
</protein>
<dbReference type="CDD" id="cd00211">
    <property type="entry name" value="PTS_IIA_fru"/>
    <property type="match status" value="1"/>
</dbReference>
<gene>
    <name evidence="1" type="ORF">TEHN7118_0474</name>
</gene>
<keyword evidence="2" id="KW-1185">Reference proteome</keyword>
<keyword evidence="1" id="KW-0808">Transferase</keyword>
<dbReference type="SUPFAM" id="SSF55804">
    <property type="entry name" value="Phoshotransferase/anion transport protein"/>
    <property type="match status" value="1"/>
</dbReference>
<evidence type="ECO:0000313" key="1">
    <source>
        <dbReference type="EMBL" id="GBD67668.1"/>
    </source>
</evidence>
<dbReference type="InterPro" id="IPR016152">
    <property type="entry name" value="PTrfase/Anion_transptr"/>
</dbReference>
<dbReference type="RefSeq" id="WP_014123842.1">
    <property type="nucleotide sequence ID" value="NZ_BAABQP010000055.1"/>
</dbReference>